<dbReference type="RefSeq" id="WP_268039331.1">
    <property type="nucleotide sequence ID" value="NZ_JAPQER010000001.1"/>
</dbReference>
<evidence type="ECO:0000256" key="2">
    <source>
        <dbReference type="SAM" id="Phobius"/>
    </source>
</evidence>
<keyword evidence="2" id="KW-0812">Transmembrane</keyword>
<feature type="transmembrane region" description="Helical" evidence="2">
    <location>
        <begin position="97"/>
        <end position="117"/>
    </location>
</feature>
<feature type="transmembrane region" description="Helical" evidence="2">
    <location>
        <begin position="126"/>
        <end position="145"/>
    </location>
</feature>
<evidence type="ECO:0000259" key="3">
    <source>
        <dbReference type="Pfam" id="PF00892"/>
    </source>
</evidence>
<dbReference type="PANTHER" id="PTHR22911">
    <property type="entry name" value="ACYL-MALONYL CONDENSING ENZYME-RELATED"/>
    <property type="match status" value="1"/>
</dbReference>
<proteinExistence type="inferred from homology"/>
<sequence>MNRDKFIGTLLIIISAMTFGSLPLFSKFAYAQGISVSTLLFLRFFTASLILWSYVLVKKLPYKTTKSILKHLLLISFIGYTSSASGLFYAYKYISSSLATIIVYCYPVIVVGHEMIVSRKLDFKKLFCLISTSIGLLLVVCTGPVKVNLTGILLAFIGSIGYAYFCIGLEKKRIQALNSTVISTYVMSSCMIVYFIQCLITRQTLIAPNTKSFLCSIVLGVLCSIVPTITLYEGVKRIGVGNSVIISTFEPLFVCILGVVFLNEIITSNMIIGGLLIIVSLIFLQIPTPKIFTQRRKPPILTTK</sequence>
<feature type="transmembrane region" description="Helical" evidence="2">
    <location>
        <begin position="38"/>
        <end position="57"/>
    </location>
</feature>
<keyword evidence="5" id="KW-1185">Reference proteome</keyword>
<reference evidence="4" key="1">
    <citation type="submission" date="2022-12" db="EMBL/GenBank/DDBJ databases">
        <authorList>
            <person name="Wang J."/>
        </authorList>
    </citation>
    <scope>NUCLEOTIDE SEQUENCE</scope>
    <source>
        <strain evidence="4">HY-45-18</strain>
    </source>
</reference>
<dbReference type="InterPro" id="IPR037185">
    <property type="entry name" value="EmrE-like"/>
</dbReference>
<feature type="transmembrane region" description="Helical" evidence="2">
    <location>
        <begin position="211"/>
        <end position="232"/>
    </location>
</feature>
<protein>
    <submittedName>
        <fullName evidence="4">DMT family transporter</fullName>
    </submittedName>
</protein>
<dbReference type="PANTHER" id="PTHR22911:SF137">
    <property type="entry name" value="SOLUTE CARRIER FAMILY 35 MEMBER G2-RELATED"/>
    <property type="match status" value="1"/>
</dbReference>
<comment type="similarity">
    <text evidence="1">Belongs to the EamA transporter family.</text>
</comment>
<dbReference type="SUPFAM" id="SSF103481">
    <property type="entry name" value="Multidrug resistance efflux transporter EmrE"/>
    <property type="match status" value="2"/>
</dbReference>
<comment type="caution">
    <text evidence="4">The sequence shown here is derived from an EMBL/GenBank/DDBJ whole genome shotgun (WGS) entry which is preliminary data.</text>
</comment>
<accession>A0ABT4CXI3</accession>
<feature type="domain" description="EamA" evidence="3">
    <location>
        <begin position="7"/>
        <end position="140"/>
    </location>
</feature>
<organism evidence="4 5">
    <name type="scientific">Clostridium aestuarii</name>
    <dbReference type="NCBI Taxonomy" id="338193"/>
    <lineage>
        <taxon>Bacteria</taxon>
        <taxon>Bacillati</taxon>
        <taxon>Bacillota</taxon>
        <taxon>Clostridia</taxon>
        <taxon>Eubacteriales</taxon>
        <taxon>Clostridiaceae</taxon>
        <taxon>Clostridium</taxon>
    </lineage>
</organism>
<name>A0ABT4CXI3_9CLOT</name>
<dbReference type="Proteomes" id="UP001078443">
    <property type="component" value="Unassembled WGS sequence"/>
</dbReference>
<keyword evidence="2" id="KW-0472">Membrane</keyword>
<feature type="transmembrane region" description="Helical" evidence="2">
    <location>
        <begin position="151"/>
        <end position="169"/>
    </location>
</feature>
<feature type="transmembrane region" description="Helical" evidence="2">
    <location>
        <begin position="181"/>
        <end position="205"/>
    </location>
</feature>
<feature type="transmembrane region" description="Helical" evidence="2">
    <location>
        <begin position="7"/>
        <end position="26"/>
    </location>
</feature>
<dbReference type="EMBL" id="JAPQER010000001">
    <property type="protein sequence ID" value="MCY6483067.1"/>
    <property type="molecule type" value="Genomic_DNA"/>
</dbReference>
<evidence type="ECO:0000313" key="4">
    <source>
        <dbReference type="EMBL" id="MCY6483067.1"/>
    </source>
</evidence>
<feature type="transmembrane region" description="Helical" evidence="2">
    <location>
        <begin position="69"/>
        <end position="91"/>
    </location>
</feature>
<keyword evidence="2" id="KW-1133">Transmembrane helix</keyword>
<feature type="domain" description="EamA" evidence="3">
    <location>
        <begin position="150"/>
        <end position="284"/>
    </location>
</feature>
<gene>
    <name evidence="4" type="ORF">OW763_01700</name>
</gene>
<feature type="transmembrane region" description="Helical" evidence="2">
    <location>
        <begin position="268"/>
        <end position="286"/>
    </location>
</feature>
<evidence type="ECO:0000313" key="5">
    <source>
        <dbReference type="Proteomes" id="UP001078443"/>
    </source>
</evidence>
<evidence type="ECO:0000256" key="1">
    <source>
        <dbReference type="ARBA" id="ARBA00007362"/>
    </source>
</evidence>
<dbReference type="Pfam" id="PF00892">
    <property type="entry name" value="EamA"/>
    <property type="match status" value="2"/>
</dbReference>
<feature type="transmembrane region" description="Helical" evidence="2">
    <location>
        <begin position="244"/>
        <end position="262"/>
    </location>
</feature>
<dbReference type="InterPro" id="IPR000620">
    <property type="entry name" value="EamA_dom"/>
</dbReference>